<gene>
    <name evidence="2" type="ORF">C1SCF055_LOCUS21141</name>
</gene>
<dbReference type="EMBL" id="CAMXCT010001958">
    <property type="protein sequence ID" value="CAI3994496.1"/>
    <property type="molecule type" value="Genomic_DNA"/>
</dbReference>
<dbReference type="OrthoDB" id="10385039at2759"/>
<accession>A0A9P1CQJ3</accession>
<dbReference type="AlphaFoldDB" id="A0A9P1CQJ3"/>
<dbReference type="EMBL" id="CAMXCT030001958">
    <property type="protein sequence ID" value="CAL4781808.1"/>
    <property type="molecule type" value="Genomic_DNA"/>
</dbReference>
<reference evidence="2" key="1">
    <citation type="submission" date="2022-10" db="EMBL/GenBank/DDBJ databases">
        <authorList>
            <person name="Chen Y."/>
            <person name="Dougan E. K."/>
            <person name="Chan C."/>
            <person name="Rhodes N."/>
            <person name="Thang M."/>
        </authorList>
    </citation>
    <scope>NUCLEOTIDE SEQUENCE</scope>
</reference>
<keyword evidence="4" id="KW-1185">Reference proteome</keyword>
<evidence type="ECO:0000313" key="3">
    <source>
        <dbReference type="EMBL" id="CAL4781808.1"/>
    </source>
</evidence>
<evidence type="ECO:0000313" key="2">
    <source>
        <dbReference type="EMBL" id="CAI3994496.1"/>
    </source>
</evidence>
<comment type="caution">
    <text evidence="2">The sequence shown here is derived from an EMBL/GenBank/DDBJ whole genome shotgun (WGS) entry which is preliminary data.</text>
</comment>
<reference evidence="3 4" key="2">
    <citation type="submission" date="2024-05" db="EMBL/GenBank/DDBJ databases">
        <authorList>
            <person name="Chen Y."/>
            <person name="Shah S."/>
            <person name="Dougan E. K."/>
            <person name="Thang M."/>
            <person name="Chan C."/>
        </authorList>
    </citation>
    <scope>NUCLEOTIDE SEQUENCE [LARGE SCALE GENOMIC DNA]</scope>
</reference>
<protein>
    <submittedName>
        <fullName evidence="3">Protein-ribulosamine 3-kinase</fullName>
    </submittedName>
</protein>
<evidence type="ECO:0000256" key="1">
    <source>
        <dbReference type="SAM" id="MobiDB-lite"/>
    </source>
</evidence>
<dbReference type="Proteomes" id="UP001152797">
    <property type="component" value="Unassembled WGS sequence"/>
</dbReference>
<organism evidence="2">
    <name type="scientific">Cladocopium goreaui</name>
    <dbReference type="NCBI Taxonomy" id="2562237"/>
    <lineage>
        <taxon>Eukaryota</taxon>
        <taxon>Sar</taxon>
        <taxon>Alveolata</taxon>
        <taxon>Dinophyceae</taxon>
        <taxon>Suessiales</taxon>
        <taxon>Symbiodiniaceae</taxon>
        <taxon>Cladocopium</taxon>
    </lineage>
</organism>
<proteinExistence type="predicted"/>
<feature type="region of interest" description="Disordered" evidence="1">
    <location>
        <begin position="26"/>
        <end position="46"/>
    </location>
</feature>
<name>A0A9P1CQJ3_9DINO</name>
<dbReference type="EMBL" id="CAMXCT020001958">
    <property type="protein sequence ID" value="CAL1147871.1"/>
    <property type="molecule type" value="Genomic_DNA"/>
</dbReference>
<sequence>MRDAVFPGWQNQKSINQLVNVKSKISQRARWEPQEPLTGSPQSRKRHSALMEELLEKMEALQSKISSDEDPTQLRPFLEPVAVEPIVRPPPLAAEPLTHEASARTASPRRRVVKSMGNWTVEARIAQQLAEKLAAEVRLFGTVIPDMKNFHEVVESEGRVPRHFLVSGLMERHELEAAFRRLDIFATPQDIDRFVSSPLALKELKQRFRQAIQTRRQRLYRPANAGPGGRVVPPRSLSPAKVVRDVKTSPPWPFVPRIRS</sequence>
<evidence type="ECO:0000313" key="4">
    <source>
        <dbReference type="Proteomes" id="UP001152797"/>
    </source>
</evidence>